<evidence type="ECO:0000259" key="1">
    <source>
        <dbReference type="SMART" id="SM00849"/>
    </source>
</evidence>
<dbReference type="STRING" id="1121307.CLCY_11c00960"/>
<evidence type="ECO:0000313" key="2">
    <source>
        <dbReference type="EMBL" id="KMT22762.1"/>
    </source>
</evidence>
<reference evidence="2 3" key="1">
    <citation type="submission" date="2015-06" db="EMBL/GenBank/DDBJ databases">
        <title>Draft genome sequence of the purine-degrading Clostridium cylindrosporum HC-1 (DSM 605).</title>
        <authorList>
            <person name="Poehlein A."/>
            <person name="Schiel-Bengelsdorf B."/>
            <person name="Bengelsdorf F."/>
            <person name="Daniel R."/>
            <person name="Duerre P."/>
        </authorList>
    </citation>
    <scope>NUCLEOTIDE SEQUENCE [LARGE SCALE GENOMIC DNA]</scope>
    <source>
        <strain evidence="2 3">DSM 605</strain>
    </source>
</reference>
<keyword evidence="3" id="KW-1185">Reference proteome</keyword>
<dbReference type="CDD" id="cd07731">
    <property type="entry name" value="ComA-like_MBL-fold"/>
    <property type="match status" value="1"/>
</dbReference>
<dbReference type="OrthoDB" id="9761531at2"/>
<dbReference type="AlphaFoldDB" id="A0A0J8DA84"/>
<dbReference type="PROSITE" id="PS51257">
    <property type="entry name" value="PROKAR_LIPOPROTEIN"/>
    <property type="match status" value="1"/>
</dbReference>
<dbReference type="InterPro" id="IPR036866">
    <property type="entry name" value="RibonucZ/Hydroxyglut_hydro"/>
</dbReference>
<dbReference type="Gene3D" id="3.60.15.10">
    <property type="entry name" value="Ribonuclease Z/Hydroxyacylglutathione hydrolase-like"/>
    <property type="match status" value="1"/>
</dbReference>
<dbReference type="Proteomes" id="UP000036756">
    <property type="component" value="Unassembled WGS sequence"/>
</dbReference>
<dbReference type="PANTHER" id="PTHR30619:SF7">
    <property type="entry name" value="BETA-LACTAMASE DOMAIN PROTEIN"/>
    <property type="match status" value="1"/>
</dbReference>
<accession>A0A0J8DA84</accession>
<dbReference type="SUPFAM" id="SSF56281">
    <property type="entry name" value="Metallo-hydrolase/oxidoreductase"/>
    <property type="match status" value="1"/>
</dbReference>
<gene>
    <name evidence="2" type="primary">comEC</name>
    <name evidence="2" type="ORF">CLCY_11c00960</name>
</gene>
<feature type="domain" description="Metallo-beta-lactamase" evidence="1">
    <location>
        <begin position="42"/>
        <end position="236"/>
    </location>
</feature>
<dbReference type="InterPro" id="IPR035681">
    <property type="entry name" value="ComA-like_MBL"/>
</dbReference>
<dbReference type="SMART" id="SM00849">
    <property type="entry name" value="Lactamase_B"/>
    <property type="match status" value="1"/>
</dbReference>
<evidence type="ECO:0000313" key="3">
    <source>
        <dbReference type="Proteomes" id="UP000036756"/>
    </source>
</evidence>
<protein>
    <submittedName>
        <fullName evidence="2">ComE operon protein 3</fullName>
    </submittedName>
</protein>
<comment type="caution">
    <text evidence="2">The sequence shown here is derived from an EMBL/GenBank/DDBJ whole genome shotgun (WGS) entry which is preliminary data.</text>
</comment>
<dbReference type="PANTHER" id="PTHR30619">
    <property type="entry name" value="DNA INTERNALIZATION/COMPETENCE PROTEIN COMEC/REC2"/>
    <property type="match status" value="1"/>
</dbReference>
<dbReference type="EMBL" id="LFVU01000005">
    <property type="protein sequence ID" value="KMT22762.1"/>
    <property type="molecule type" value="Genomic_DNA"/>
</dbReference>
<dbReference type="InterPro" id="IPR001279">
    <property type="entry name" value="Metallo-B-lactamas"/>
</dbReference>
<sequence length="282" mass="31457">MSRIKSIIGILLLSVLIFVGCAQKESISTSPQLEVSVIDVGQGDAIFIKTPDRKNILIDTGSKDEKDKLYSFLSSKDIKNIDILVGTHPHEDHIGNMPSVIKDFTIGKVYMPKVTHTSKTFKDTMSSIREKSLKITSPKSSEILNLGDVKIEFIAPNSKSYKDLNNYSIVVKLTYGRNSFMLMGDAEKYSEKEIISKGYQLKSDVIKLGHHGSFSSSSKKFIEKVNPKYAVVSCSKNNEYGHPHRETIKLLENLNISLIKTYESGTVTFISDGKNINVNTKK</sequence>
<dbReference type="PATRIC" id="fig|1121307.3.peg.213"/>
<dbReference type="Pfam" id="PF00753">
    <property type="entry name" value="Lactamase_B"/>
    <property type="match status" value="1"/>
</dbReference>
<dbReference type="InterPro" id="IPR052159">
    <property type="entry name" value="Competence_DNA_uptake"/>
</dbReference>
<name>A0A0J8DA84_CLOCY</name>
<proteinExistence type="predicted"/>
<dbReference type="RefSeq" id="WP_048569774.1">
    <property type="nucleotide sequence ID" value="NZ_LFVU01000005.1"/>
</dbReference>
<organism evidence="2 3">
    <name type="scientific">Clostridium cylindrosporum DSM 605</name>
    <dbReference type="NCBI Taxonomy" id="1121307"/>
    <lineage>
        <taxon>Bacteria</taxon>
        <taxon>Bacillati</taxon>
        <taxon>Bacillota</taxon>
        <taxon>Clostridia</taxon>
        <taxon>Eubacteriales</taxon>
        <taxon>Clostridiaceae</taxon>
        <taxon>Clostridium</taxon>
    </lineage>
</organism>